<accession>A0A095VPB4</accession>
<proteinExistence type="predicted"/>
<feature type="transmembrane region" description="Helical" evidence="1">
    <location>
        <begin position="74"/>
        <end position="94"/>
    </location>
</feature>
<dbReference type="AlphaFoldDB" id="A0A095VPB4"/>
<protein>
    <recommendedName>
        <fullName evidence="4">DUF2834 domain-containing protein</fullName>
    </recommendedName>
</protein>
<evidence type="ECO:0000313" key="3">
    <source>
        <dbReference type="Proteomes" id="UP000029640"/>
    </source>
</evidence>
<sequence length="99" mass="10562">MEDLAMRRRSLALFLLIPFAAYSAYALYAVGLGGILSAHASVGGVQVFADLVIALLLVLSFLVPHARARGRRAWPWVLLTLALGSPGPLCYFAFAAGDD</sequence>
<keyword evidence="1" id="KW-1133">Transmembrane helix</keyword>
<organism evidence="2 3">
    <name type="scientific">Pseudohaliea rubra DSM 19751</name>
    <dbReference type="NCBI Taxonomy" id="1265313"/>
    <lineage>
        <taxon>Bacteria</taxon>
        <taxon>Pseudomonadati</taxon>
        <taxon>Pseudomonadota</taxon>
        <taxon>Gammaproteobacteria</taxon>
        <taxon>Cellvibrionales</taxon>
        <taxon>Halieaceae</taxon>
        <taxon>Pseudohaliea</taxon>
    </lineage>
</organism>
<evidence type="ECO:0008006" key="4">
    <source>
        <dbReference type="Google" id="ProtNLM"/>
    </source>
</evidence>
<evidence type="ECO:0000313" key="2">
    <source>
        <dbReference type="EMBL" id="KGE03312.1"/>
    </source>
</evidence>
<evidence type="ECO:0000256" key="1">
    <source>
        <dbReference type="SAM" id="Phobius"/>
    </source>
</evidence>
<dbReference type="eggNOG" id="ENOG50333D9">
    <property type="taxonomic scope" value="Bacteria"/>
</dbReference>
<keyword evidence="1" id="KW-0472">Membrane</keyword>
<keyword evidence="3" id="KW-1185">Reference proteome</keyword>
<dbReference type="Proteomes" id="UP000029640">
    <property type="component" value="Unassembled WGS sequence"/>
</dbReference>
<gene>
    <name evidence="2" type="ORF">HRUBRA_02114</name>
</gene>
<name>A0A095VPB4_9GAMM</name>
<dbReference type="EMBL" id="AUVB01000059">
    <property type="protein sequence ID" value="KGE03312.1"/>
    <property type="molecule type" value="Genomic_DNA"/>
</dbReference>
<reference evidence="2 3" key="1">
    <citation type="journal article" date="2014" name="Genome Announc.">
        <title>Genome Sequence of Gammaproteobacterial Pseudohaliea rubra Type Strain DSM 19751, Isolated from Coastal Seawater of the Mediterranean Sea.</title>
        <authorList>
            <person name="Spring S."/>
            <person name="Fiebig A."/>
            <person name="Riedel T."/>
            <person name="Goker M."/>
            <person name="Klenk H.P."/>
        </authorList>
    </citation>
    <scope>NUCLEOTIDE SEQUENCE [LARGE SCALE GENOMIC DNA]</scope>
    <source>
        <strain evidence="2 3">DSM 19751</strain>
    </source>
</reference>
<comment type="caution">
    <text evidence="2">The sequence shown here is derived from an EMBL/GenBank/DDBJ whole genome shotgun (WGS) entry which is preliminary data.</text>
</comment>
<dbReference type="HOGENOM" id="CLU_2380601_0_0_6"/>
<keyword evidence="1" id="KW-0812">Transmembrane</keyword>
<feature type="transmembrane region" description="Helical" evidence="1">
    <location>
        <begin position="42"/>
        <end position="62"/>
    </location>
</feature>